<dbReference type="GO" id="GO:0005886">
    <property type="term" value="C:plasma membrane"/>
    <property type="evidence" value="ECO:0007669"/>
    <property type="project" value="TreeGrafter"/>
</dbReference>
<evidence type="ECO:0000259" key="3">
    <source>
        <dbReference type="Pfam" id="PF25917"/>
    </source>
</evidence>
<dbReference type="GO" id="GO:0046677">
    <property type="term" value="P:response to antibiotic"/>
    <property type="evidence" value="ECO:0007669"/>
    <property type="project" value="TreeGrafter"/>
</dbReference>
<dbReference type="Proteomes" id="UP000199518">
    <property type="component" value="Unassembled WGS sequence"/>
</dbReference>
<dbReference type="AlphaFoldDB" id="A0A1I3RAH0"/>
<dbReference type="Pfam" id="PF25944">
    <property type="entry name" value="Beta-barrel_RND"/>
    <property type="match status" value="1"/>
</dbReference>
<evidence type="ECO:0000259" key="4">
    <source>
        <dbReference type="Pfam" id="PF25944"/>
    </source>
</evidence>
<protein>
    <submittedName>
        <fullName evidence="5">Membrane fusion protein, multidrug efflux system</fullName>
    </submittedName>
</protein>
<name>A0A1I3RAH0_9PLAN</name>
<dbReference type="Pfam" id="PF25917">
    <property type="entry name" value="BSH_RND"/>
    <property type="match status" value="1"/>
</dbReference>
<dbReference type="EMBL" id="FOQD01000020">
    <property type="protein sequence ID" value="SFJ42669.1"/>
    <property type="molecule type" value="Genomic_DNA"/>
</dbReference>
<comment type="similarity">
    <text evidence="1">Belongs to the membrane fusion protein (MFP) (TC 8.A.1) family.</text>
</comment>
<gene>
    <name evidence="5" type="ORF">SAMN05421753_12045</name>
</gene>
<dbReference type="GO" id="GO:0022857">
    <property type="term" value="F:transmembrane transporter activity"/>
    <property type="evidence" value="ECO:0007669"/>
    <property type="project" value="InterPro"/>
</dbReference>
<dbReference type="STRING" id="1576369.SAMN05421753_12045"/>
<dbReference type="GO" id="GO:0030313">
    <property type="term" value="C:cell envelope"/>
    <property type="evidence" value="ECO:0007669"/>
    <property type="project" value="UniProtKB-SubCell"/>
</dbReference>
<sequence>MNFRSLEVVLFFVIVISCSGCAPEVVAEKVEPPKVTVQHPVMREVVDYKDYNGTTAACATVEVRSRVRGHVDKVAFVDGQDVKEGDVLFELDPRPFQLAIASAKEELKLAQAQQEGAIHDEDRQKSLFEKSAGTKSDLDKAIAMRKSWDARIEIAREEIKSKELDLAYSTIKAPIAGLVSRALLTQGNLVNAGGSDPVMTTIIAIDPIYVYFNVDERTLLEYRDHHRAGQPKGATPTPINVAKIPFQFGLETDEGYPNAGELDFAENRIDSATGTIEVRGTAPNADRRYVPGSRLRVRVAINEPYQATIVPDTAILSDQDRKYLLCLNQENVVIRRDVSLGKLLDDGMRVIRTPTGSSAALNSSDWVIVNGLQRARVNYPVQPMDTEGKALAQVAP</sequence>
<evidence type="ECO:0000313" key="5">
    <source>
        <dbReference type="EMBL" id="SFJ42669.1"/>
    </source>
</evidence>
<feature type="domain" description="Multidrug resistance protein MdtA-like beta-barrel" evidence="4">
    <location>
        <begin position="207"/>
        <end position="301"/>
    </location>
</feature>
<dbReference type="InterPro" id="IPR006143">
    <property type="entry name" value="RND_pump_MFP"/>
</dbReference>
<dbReference type="InterPro" id="IPR058625">
    <property type="entry name" value="MdtA-like_BSH"/>
</dbReference>
<dbReference type="SUPFAM" id="SSF111369">
    <property type="entry name" value="HlyD-like secretion proteins"/>
    <property type="match status" value="1"/>
</dbReference>
<dbReference type="PROSITE" id="PS51257">
    <property type="entry name" value="PROKAR_LIPOPROTEIN"/>
    <property type="match status" value="1"/>
</dbReference>
<dbReference type="PANTHER" id="PTHR30158">
    <property type="entry name" value="ACRA/E-RELATED COMPONENT OF DRUG EFFLUX TRANSPORTER"/>
    <property type="match status" value="1"/>
</dbReference>
<reference evidence="6" key="1">
    <citation type="submission" date="2016-10" db="EMBL/GenBank/DDBJ databases">
        <authorList>
            <person name="Varghese N."/>
            <person name="Submissions S."/>
        </authorList>
    </citation>
    <scope>NUCLEOTIDE SEQUENCE [LARGE SCALE GENOMIC DNA]</scope>
    <source>
        <strain evidence="6">DSM 26348</strain>
    </source>
</reference>
<evidence type="ECO:0000256" key="1">
    <source>
        <dbReference type="ARBA" id="ARBA00009477"/>
    </source>
</evidence>
<accession>A0A1I3RAH0</accession>
<dbReference type="Gene3D" id="2.40.50.100">
    <property type="match status" value="1"/>
</dbReference>
<dbReference type="PANTHER" id="PTHR30158:SF24">
    <property type="entry name" value="HLYD FAMILY SECRETION PROTEIN"/>
    <property type="match status" value="1"/>
</dbReference>
<evidence type="ECO:0000256" key="2">
    <source>
        <dbReference type="SAM" id="SignalP"/>
    </source>
</evidence>
<dbReference type="InterPro" id="IPR058626">
    <property type="entry name" value="MdtA-like_b-barrel"/>
</dbReference>
<organism evidence="5 6">
    <name type="scientific">Planctomicrobium piriforme</name>
    <dbReference type="NCBI Taxonomy" id="1576369"/>
    <lineage>
        <taxon>Bacteria</taxon>
        <taxon>Pseudomonadati</taxon>
        <taxon>Planctomycetota</taxon>
        <taxon>Planctomycetia</taxon>
        <taxon>Planctomycetales</taxon>
        <taxon>Planctomycetaceae</taxon>
        <taxon>Planctomicrobium</taxon>
    </lineage>
</organism>
<proteinExistence type="inferred from homology"/>
<feature type="signal peptide" evidence="2">
    <location>
        <begin position="1"/>
        <end position="22"/>
    </location>
</feature>
<dbReference type="Gene3D" id="2.40.420.20">
    <property type="match status" value="1"/>
</dbReference>
<dbReference type="NCBIfam" id="TIGR01730">
    <property type="entry name" value="RND_mfp"/>
    <property type="match status" value="1"/>
</dbReference>
<keyword evidence="2" id="KW-0732">Signal</keyword>
<dbReference type="Gene3D" id="1.10.287.470">
    <property type="entry name" value="Helix hairpin bin"/>
    <property type="match status" value="1"/>
</dbReference>
<dbReference type="Gene3D" id="2.40.30.170">
    <property type="match status" value="1"/>
</dbReference>
<feature type="chain" id="PRO_5011756365" evidence="2">
    <location>
        <begin position="23"/>
        <end position="396"/>
    </location>
</feature>
<feature type="domain" description="Multidrug resistance protein MdtA-like barrel-sandwich hybrid" evidence="3">
    <location>
        <begin position="60"/>
        <end position="201"/>
    </location>
</feature>
<evidence type="ECO:0000313" key="6">
    <source>
        <dbReference type="Proteomes" id="UP000199518"/>
    </source>
</evidence>
<keyword evidence="6" id="KW-1185">Reference proteome</keyword>